<dbReference type="Pfam" id="PF08666">
    <property type="entry name" value="SAF"/>
    <property type="match status" value="1"/>
</dbReference>
<evidence type="ECO:0000256" key="1">
    <source>
        <dbReference type="SAM" id="MobiDB-lite"/>
    </source>
</evidence>
<dbReference type="InterPro" id="IPR031571">
    <property type="entry name" value="RcpC_dom"/>
</dbReference>
<comment type="caution">
    <text evidence="3">The sequence shown here is derived from an EMBL/GenBank/DDBJ whole genome shotgun (WGS) entry which is preliminary data.</text>
</comment>
<evidence type="ECO:0000259" key="2">
    <source>
        <dbReference type="SMART" id="SM00858"/>
    </source>
</evidence>
<dbReference type="NCBIfam" id="TIGR03177">
    <property type="entry name" value="pilus_cpaB"/>
    <property type="match status" value="1"/>
</dbReference>
<feature type="domain" description="SAF" evidence="2">
    <location>
        <begin position="48"/>
        <end position="108"/>
    </location>
</feature>
<feature type="region of interest" description="Disordered" evidence="1">
    <location>
        <begin position="182"/>
        <end position="226"/>
    </location>
</feature>
<dbReference type="Pfam" id="PF16976">
    <property type="entry name" value="RcpC"/>
    <property type="match status" value="1"/>
</dbReference>
<proteinExistence type="predicted"/>
<evidence type="ECO:0000313" key="3">
    <source>
        <dbReference type="EMBL" id="MBM9911871.1"/>
    </source>
</evidence>
<dbReference type="InterPro" id="IPR013974">
    <property type="entry name" value="SAF"/>
</dbReference>
<dbReference type="InterPro" id="IPR017592">
    <property type="entry name" value="Pilus_assmbl_Flp-typ_CpaB"/>
</dbReference>
<dbReference type="AlphaFoldDB" id="A0AAW4GCZ7"/>
<dbReference type="Proteomes" id="UP000749453">
    <property type="component" value="Unassembled WGS sequence"/>
</dbReference>
<feature type="region of interest" description="Disordered" evidence="1">
    <location>
        <begin position="308"/>
        <end position="352"/>
    </location>
</feature>
<evidence type="ECO:0000313" key="6">
    <source>
        <dbReference type="Proteomes" id="UP000784064"/>
    </source>
</evidence>
<dbReference type="Proteomes" id="UP000784064">
    <property type="component" value="Unassembled WGS sequence"/>
</dbReference>
<reference evidence="5" key="1">
    <citation type="submission" date="2021-01" db="EMBL/GenBank/DDBJ databases">
        <title>Stenotrophomonas maltophilia.</title>
        <authorList>
            <person name="Yu Y."/>
        </authorList>
    </citation>
    <scope>NUCLEOTIDE SEQUENCE [LARGE SCALE GENOMIC DNA]</scope>
    <source>
        <strain evidence="5">As-6</strain>
    </source>
</reference>
<name>A0AAW4GCZ7_9GAMM</name>
<dbReference type="CDD" id="cd11614">
    <property type="entry name" value="SAF_CpaB_FlgA_like"/>
    <property type="match status" value="1"/>
</dbReference>
<dbReference type="RefSeq" id="WP_205404391.1">
    <property type="nucleotide sequence ID" value="NZ_JAFFTA010000001.1"/>
</dbReference>
<keyword evidence="5" id="KW-1185">Reference proteome</keyword>
<dbReference type="EMBL" id="JAFFTA010000001">
    <property type="protein sequence ID" value="MBM9911871.1"/>
    <property type="molecule type" value="Genomic_DNA"/>
</dbReference>
<evidence type="ECO:0000313" key="4">
    <source>
        <dbReference type="EMBL" id="MBM9939241.1"/>
    </source>
</evidence>
<dbReference type="SMART" id="SM00858">
    <property type="entry name" value="SAF"/>
    <property type="match status" value="1"/>
</dbReference>
<gene>
    <name evidence="3" type="primary">cpaB</name>
    <name evidence="3" type="ORF">JJW18_00105</name>
    <name evidence="4" type="ORF">JJW19_13905</name>
</gene>
<feature type="compositionally biased region" description="Low complexity" evidence="1">
    <location>
        <begin position="206"/>
        <end position="222"/>
    </location>
</feature>
<sequence length="352" mass="36146">MLKLTRIAAIALIALAVLLAVVAFVIGRKPAASADNPSTIVTADAQTFSVVEATARLPAGEPISANGVRLTQRSAEVPGAAADLAAVVGKVPVQDISEGSAIGASLLAQGFSLQLRPGERALAVPVDELVAAGNRILPGDFVDVFLNLRSAATSYNGQQDIAQTRLLLSRLRVLSYGQQDIAAAPTSSQGEAPATAHNDSRAADITNGSSGSSSTHSNGNGSDATQPARTAVLAVPVADANRLLLGAQQGKLFLALRNPADTGLPDLALFPQARGVLDPVRGLDNEQQQALQRPENNAYAGLDGDALAGRGSSVQRNAHETPARAPVQRRSTPRPAGIEIIRGDTAAPRGSL</sequence>
<organism evidence="3 6">
    <name type="scientific">Stenotrophomonas lactitubi</name>
    <dbReference type="NCBI Taxonomy" id="2045214"/>
    <lineage>
        <taxon>Bacteria</taxon>
        <taxon>Pseudomonadati</taxon>
        <taxon>Pseudomonadota</taxon>
        <taxon>Gammaproteobacteria</taxon>
        <taxon>Lysobacterales</taxon>
        <taxon>Lysobacteraceae</taxon>
        <taxon>Stenotrophomonas</taxon>
    </lineage>
</organism>
<evidence type="ECO:0000313" key="5">
    <source>
        <dbReference type="Proteomes" id="UP000749453"/>
    </source>
</evidence>
<dbReference type="EMBL" id="JAFFTB010000023">
    <property type="protein sequence ID" value="MBM9939241.1"/>
    <property type="molecule type" value="Genomic_DNA"/>
</dbReference>
<protein>
    <submittedName>
        <fullName evidence="3">Flp pilus assembly protein CpaB</fullName>
    </submittedName>
</protein>
<reference evidence="3" key="2">
    <citation type="submission" date="2021-01" db="EMBL/GenBank/DDBJ databases">
        <authorList>
            <person name="Yu Y."/>
        </authorList>
    </citation>
    <scope>NUCLEOTIDE SEQUENCE</scope>
    <source>
        <strain evidence="3">As-5</strain>
        <strain evidence="4">As-6</strain>
    </source>
</reference>
<accession>A0AAW4GCZ7</accession>